<feature type="region of interest" description="Disordered" evidence="1">
    <location>
        <begin position="1"/>
        <end position="21"/>
    </location>
</feature>
<proteinExistence type="predicted"/>
<evidence type="ECO:0000256" key="1">
    <source>
        <dbReference type="SAM" id="MobiDB-lite"/>
    </source>
</evidence>
<organism evidence="2">
    <name type="scientific">Leviviridae sp</name>
    <dbReference type="NCBI Taxonomy" id="2027243"/>
    <lineage>
        <taxon>Viruses</taxon>
        <taxon>Riboviria</taxon>
        <taxon>Orthornavirae</taxon>
        <taxon>Lenarviricota</taxon>
        <taxon>Leviviricetes</taxon>
        <taxon>Norzivirales</taxon>
        <taxon>Fiersviridae</taxon>
    </lineage>
</organism>
<dbReference type="EMBL" id="MN035890">
    <property type="protein sequence ID" value="QDH90939.1"/>
    <property type="molecule type" value="Genomic_RNA"/>
</dbReference>
<accession>A0A514DBF4</accession>
<protein>
    <submittedName>
        <fullName evidence="2">Uncharacterized protein</fullName>
    </submittedName>
</protein>
<reference evidence="2" key="1">
    <citation type="submission" date="2019-05" db="EMBL/GenBank/DDBJ databases">
        <title>Metatranscriptomic reconstruction reveals RNA viruses with the potential to shape carbon cycling in soil.</title>
        <authorList>
            <person name="Starr E.P."/>
            <person name="Nuccio E."/>
            <person name="Pett-Ridge J."/>
            <person name="Banfield J.F."/>
            <person name="Firestone M.K."/>
        </authorList>
    </citation>
    <scope>NUCLEOTIDE SEQUENCE</scope>
    <source>
        <strain evidence="2">H4_Rhizo_45_scaffold_315</strain>
    </source>
</reference>
<evidence type="ECO:0000313" key="2">
    <source>
        <dbReference type="EMBL" id="QDH90939.1"/>
    </source>
</evidence>
<gene>
    <name evidence="2" type="ORF">H4Rhizo45315_000002</name>
</gene>
<name>A0A514DBF4_9VIRU</name>
<feature type="compositionally biased region" description="Basic and acidic residues" evidence="1">
    <location>
        <begin position="1"/>
        <end position="20"/>
    </location>
</feature>
<sequence>MFSDPQKVKFDGTTETEVPRVETGSLKSGYLSSDGLKKLTISTTVGRRKRHMIRLDLSKVIASSLMPSQNEEVSTSAYLVVDRPLVGFTNEELKKLTEGLTTFLSATSFAATNKVLGSES</sequence>